<evidence type="ECO:0000259" key="3">
    <source>
        <dbReference type="Pfam" id="PF18003"/>
    </source>
</evidence>
<reference evidence="4 5" key="1">
    <citation type="submission" date="2019-09" db="EMBL/GenBank/DDBJ databases">
        <title>Chitinophaga ginsengihumi sp. nov., isolated from soil of ginseng rhizosphere.</title>
        <authorList>
            <person name="Lee J."/>
        </authorList>
    </citation>
    <scope>NUCLEOTIDE SEQUENCE [LARGE SCALE GENOMIC DNA]</scope>
    <source>
        <strain evidence="4 5">BN140078</strain>
    </source>
</reference>
<organism evidence="4 5">
    <name type="scientific">Chitinophaga agrisoli</name>
    <dbReference type="NCBI Taxonomy" id="2607653"/>
    <lineage>
        <taxon>Bacteria</taxon>
        <taxon>Pseudomonadati</taxon>
        <taxon>Bacteroidota</taxon>
        <taxon>Chitinophagia</taxon>
        <taxon>Chitinophagales</taxon>
        <taxon>Chitinophagaceae</taxon>
        <taxon>Chitinophaga</taxon>
    </lineage>
</organism>
<evidence type="ECO:0000313" key="4">
    <source>
        <dbReference type="EMBL" id="KAA2241729.1"/>
    </source>
</evidence>
<feature type="domain" description="DUF3823" evidence="2">
    <location>
        <begin position="33"/>
        <end position="119"/>
    </location>
</feature>
<dbReference type="AlphaFoldDB" id="A0A5B2VUI6"/>
<keyword evidence="1" id="KW-0732">Signal</keyword>
<sequence>MHKIIKAWLIGCGVIALASCTKTDNMPGPNAGFQGRLLDVTNSKNNFVTETNGVQVKLEELSWSATPTPQYIPSKPDGSFEDTKLFGGHYRVTPTAGAFWPVDPVELDINGLTTHDFELMPYLKITNFSHRLSGDTLIMSLNLVAPKTEGLPTIIDLQPFVNNTKFVGAGANISQYTTPTDQSKKNIISINSNWSDAIAQTTYVVKVPDLIHGRTFYARVGVRVNDSYKQFNYSEIVEIQVP</sequence>
<dbReference type="Proteomes" id="UP000324611">
    <property type="component" value="Unassembled WGS sequence"/>
</dbReference>
<proteinExistence type="predicted"/>
<dbReference type="EMBL" id="VUOC01000003">
    <property type="protein sequence ID" value="KAA2241729.1"/>
    <property type="molecule type" value="Genomic_DNA"/>
</dbReference>
<feature type="chain" id="PRO_5022847995" evidence="1">
    <location>
        <begin position="19"/>
        <end position="242"/>
    </location>
</feature>
<dbReference type="InterPro" id="IPR041186">
    <property type="entry name" value="DUF3823_C"/>
</dbReference>
<gene>
    <name evidence="4" type="ORF">F0L74_17805</name>
</gene>
<dbReference type="Gene3D" id="2.60.40.1120">
    <property type="entry name" value="Carboxypeptidase-like, regulatory domain"/>
    <property type="match status" value="1"/>
</dbReference>
<evidence type="ECO:0000259" key="2">
    <source>
        <dbReference type="Pfam" id="PF12866"/>
    </source>
</evidence>
<name>A0A5B2VUI6_9BACT</name>
<dbReference type="Pfam" id="PF18003">
    <property type="entry name" value="DUF3823_C"/>
    <property type="match status" value="1"/>
</dbReference>
<feature type="signal peptide" evidence="1">
    <location>
        <begin position="1"/>
        <end position="18"/>
    </location>
</feature>
<evidence type="ECO:0000313" key="5">
    <source>
        <dbReference type="Proteomes" id="UP000324611"/>
    </source>
</evidence>
<dbReference type="RefSeq" id="WP_149839236.1">
    <property type="nucleotide sequence ID" value="NZ_VUOC01000003.1"/>
</dbReference>
<keyword evidence="5" id="KW-1185">Reference proteome</keyword>
<dbReference type="PROSITE" id="PS51257">
    <property type="entry name" value="PROKAR_LIPOPROTEIN"/>
    <property type="match status" value="1"/>
</dbReference>
<comment type="caution">
    <text evidence="4">The sequence shown here is derived from an EMBL/GenBank/DDBJ whole genome shotgun (WGS) entry which is preliminary data.</text>
</comment>
<protein>
    <submittedName>
        <fullName evidence="4">DUF3823 domain-containing protein</fullName>
    </submittedName>
</protein>
<accession>A0A5B2VUI6</accession>
<evidence type="ECO:0000256" key="1">
    <source>
        <dbReference type="SAM" id="SignalP"/>
    </source>
</evidence>
<dbReference type="InterPro" id="IPR024278">
    <property type="entry name" value="DUF3823_N"/>
</dbReference>
<reference evidence="4 5" key="2">
    <citation type="submission" date="2019-09" db="EMBL/GenBank/DDBJ databases">
        <authorList>
            <person name="Jin C."/>
        </authorList>
    </citation>
    <scope>NUCLEOTIDE SEQUENCE [LARGE SCALE GENOMIC DNA]</scope>
    <source>
        <strain evidence="4 5">BN140078</strain>
    </source>
</reference>
<dbReference type="Pfam" id="PF12866">
    <property type="entry name" value="DUF3823"/>
    <property type="match status" value="1"/>
</dbReference>
<dbReference type="Gene3D" id="2.60.40.2060">
    <property type="match status" value="1"/>
</dbReference>
<feature type="domain" description="DUF3823" evidence="3">
    <location>
        <begin position="124"/>
        <end position="237"/>
    </location>
</feature>